<dbReference type="PATRIC" id="fig|1618675.3.peg.513"/>
<dbReference type="PROSITE" id="PS51722">
    <property type="entry name" value="G_TR_2"/>
    <property type="match status" value="1"/>
</dbReference>
<dbReference type="SUPFAM" id="SSF50447">
    <property type="entry name" value="Translation proteins"/>
    <property type="match status" value="1"/>
</dbReference>
<sequence>MIARIPQLTERPPIVAVLGHVDHGKSTLLDFIRKTNTVEKEAGGITQHVAAYEVTHKGKRLTFIDTPGHAAFGAIRARGATIADIAILVVAADDGVKAQTLEALASIKSVDIPFVVALNKIDKPNANIERTQSSLMEHGVFLEKLGGDVPWTAISAKTGAGVDELLDLILLVAELRELKGDPIPPASGYVVEAHRDTRRGIAATLIITNGVLKQGMAVRAGSAISPVRIMEDNTTHRIR</sequence>
<dbReference type="Pfam" id="PF00009">
    <property type="entry name" value="GTP_EFTU"/>
    <property type="match status" value="1"/>
</dbReference>
<dbReference type="Proteomes" id="UP000034589">
    <property type="component" value="Unassembled WGS sequence"/>
</dbReference>
<dbReference type="GO" id="GO:0003743">
    <property type="term" value="F:translation initiation factor activity"/>
    <property type="evidence" value="ECO:0007669"/>
    <property type="project" value="UniProtKB-KW"/>
</dbReference>
<accession>A0A0G1VIK3</accession>
<dbReference type="NCBIfam" id="TIGR00231">
    <property type="entry name" value="small_GTP"/>
    <property type="match status" value="1"/>
</dbReference>
<evidence type="ECO:0000259" key="6">
    <source>
        <dbReference type="PROSITE" id="PS51722"/>
    </source>
</evidence>
<dbReference type="FunFam" id="3.40.50.300:FF:000019">
    <property type="entry name" value="Translation initiation factor IF-2"/>
    <property type="match status" value="1"/>
</dbReference>
<keyword evidence="2 7" id="KW-0396">Initiation factor</keyword>
<dbReference type="InterPro" id="IPR009000">
    <property type="entry name" value="Transl_B-barrel_sf"/>
</dbReference>
<dbReference type="InterPro" id="IPR000795">
    <property type="entry name" value="T_Tr_GTP-bd_dom"/>
</dbReference>
<dbReference type="EMBL" id="LCPV01000039">
    <property type="protein sequence ID" value="KKW06343.1"/>
    <property type="molecule type" value="Genomic_DNA"/>
</dbReference>
<dbReference type="GO" id="GO:0005525">
    <property type="term" value="F:GTP binding"/>
    <property type="evidence" value="ECO:0007669"/>
    <property type="project" value="UniProtKB-KW"/>
</dbReference>
<evidence type="ECO:0000256" key="1">
    <source>
        <dbReference type="ARBA" id="ARBA00007733"/>
    </source>
</evidence>
<dbReference type="CDD" id="cd01887">
    <property type="entry name" value="IF2_eIF5B"/>
    <property type="match status" value="1"/>
</dbReference>
<dbReference type="Gene3D" id="3.40.50.300">
    <property type="entry name" value="P-loop containing nucleotide triphosphate hydrolases"/>
    <property type="match status" value="1"/>
</dbReference>
<dbReference type="PANTHER" id="PTHR43381:SF5">
    <property type="entry name" value="TR-TYPE G DOMAIN-CONTAINING PROTEIN"/>
    <property type="match status" value="1"/>
</dbReference>
<dbReference type="PANTHER" id="PTHR43381">
    <property type="entry name" value="TRANSLATION INITIATION FACTOR IF-2-RELATED"/>
    <property type="match status" value="1"/>
</dbReference>
<dbReference type="GO" id="GO:0005737">
    <property type="term" value="C:cytoplasm"/>
    <property type="evidence" value="ECO:0007669"/>
    <property type="project" value="TreeGrafter"/>
</dbReference>
<evidence type="ECO:0000313" key="7">
    <source>
        <dbReference type="EMBL" id="KKW06343.1"/>
    </source>
</evidence>
<dbReference type="SUPFAM" id="SSF52540">
    <property type="entry name" value="P-loop containing nucleoside triphosphate hydrolases"/>
    <property type="match status" value="1"/>
</dbReference>
<keyword evidence="3" id="KW-0547">Nucleotide-binding</keyword>
<evidence type="ECO:0000256" key="5">
    <source>
        <dbReference type="ARBA" id="ARBA00023134"/>
    </source>
</evidence>
<gene>
    <name evidence="7" type="ORF">UY39_C0039G0005</name>
</gene>
<organism evidence="7 8">
    <name type="scientific">Candidatus Kaiserbacteria bacterium GW2011_GWC2_49_12</name>
    <dbReference type="NCBI Taxonomy" id="1618675"/>
    <lineage>
        <taxon>Bacteria</taxon>
        <taxon>Candidatus Kaiseribacteriota</taxon>
    </lineage>
</organism>
<keyword evidence="4" id="KW-0648">Protein biosynthesis</keyword>
<proteinExistence type="inferred from homology"/>
<evidence type="ECO:0000313" key="8">
    <source>
        <dbReference type="Proteomes" id="UP000034589"/>
    </source>
</evidence>
<evidence type="ECO:0000256" key="2">
    <source>
        <dbReference type="ARBA" id="ARBA00022540"/>
    </source>
</evidence>
<dbReference type="AlphaFoldDB" id="A0A0G1VIK3"/>
<dbReference type="InterPro" id="IPR053905">
    <property type="entry name" value="EF-G-like_DII"/>
</dbReference>
<feature type="domain" description="Tr-type G" evidence="6">
    <location>
        <begin position="10"/>
        <end position="179"/>
    </location>
</feature>
<dbReference type="GO" id="GO:0003924">
    <property type="term" value="F:GTPase activity"/>
    <property type="evidence" value="ECO:0007669"/>
    <property type="project" value="InterPro"/>
</dbReference>
<protein>
    <submittedName>
        <fullName evidence="7">Translation initiation factor IF-2</fullName>
    </submittedName>
</protein>
<dbReference type="InterPro" id="IPR015760">
    <property type="entry name" value="TIF_IF2"/>
</dbReference>
<dbReference type="Gene3D" id="2.40.30.10">
    <property type="entry name" value="Translation factors"/>
    <property type="match status" value="1"/>
</dbReference>
<comment type="caution">
    <text evidence="7">The sequence shown here is derived from an EMBL/GenBank/DDBJ whole genome shotgun (WGS) entry which is preliminary data.</text>
</comment>
<keyword evidence="5" id="KW-0342">GTP-binding</keyword>
<evidence type="ECO:0000256" key="3">
    <source>
        <dbReference type="ARBA" id="ARBA00022741"/>
    </source>
</evidence>
<dbReference type="InterPro" id="IPR027417">
    <property type="entry name" value="P-loop_NTPase"/>
</dbReference>
<name>A0A0G1VIK3_9BACT</name>
<evidence type="ECO:0000256" key="4">
    <source>
        <dbReference type="ARBA" id="ARBA00022917"/>
    </source>
</evidence>
<comment type="similarity">
    <text evidence="1">Belongs to the TRAFAC class translation factor GTPase superfamily. Classic translation factor GTPase family. IF-2 subfamily.</text>
</comment>
<dbReference type="Pfam" id="PF22042">
    <property type="entry name" value="EF-G_D2"/>
    <property type="match status" value="1"/>
</dbReference>
<reference evidence="7 8" key="1">
    <citation type="journal article" date="2015" name="Nature">
        <title>rRNA introns, odd ribosomes, and small enigmatic genomes across a large radiation of phyla.</title>
        <authorList>
            <person name="Brown C.T."/>
            <person name="Hug L.A."/>
            <person name="Thomas B.C."/>
            <person name="Sharon I."/>
            <person name="Castelle C.J."/>
            <person name="Singh A."/>
            <person name="Wilkins M.J."/>
            <person name="Williams K.H."/>
            <person name="Banfield J.F."/>
        </authorList>
    </citation>
    <scope>NUCLEOTIDE SEQUENCE [LARGE SCALE GENOMIC DNA]</scope>
</reference>
<dbReference type="InterPro" id="IPR005225">
    <property type="entry name" value="Small_GTP-bd"/>
</dbReference>